<dbReference type="Pfam" id="PF00027">
    <property type="entry name" value="cNMP_binding"/>
    <property type="match status" value="2"/>
</dbReference>
<evidence type="ECO:0000256" key="4">
    <source>
        <dbReference type="ARBA" id="ARBA00022566"/>
    </source>
</evidence>
<evidence type="ECO:0000256" key="6">
    <source>
        <dbReference type="ARBA" id="ARBA00022741"/>
    </source>
</evidence>
<comment type="similarity">
    <text evidence="1 9">Belongs to the cAMP-dependent kinase regulatory chain family.</text>
</comment>
<dbReference type="GO" id="GO:0005952">
    <property type="term" value="C:cAMP-dependent protein kinase complex"/>
    <property type="evidence" value="ECO:0007669"/>
    <property type="project" value="InterPro"/>
</dbReference>
<organism evidence="13 14">
    <name type="scientific">Tuber borchii</name>
    <name type="common">White truffle</name>
    <dbReference type="NCBI Taxonomy" id="42251"/>
    <lineage>
        <taxon>Eukaryota</taxon>
        <taxon>Fungi</taxon>
        <taxon>Dikarya</taxon>
        <taxon>Ascomycota</taxon>
        <taxon>Pezizomycotina</taxon>
        <taxon>Pezizomycetes</taxon>
        <taxon>Pezizales</taxon>
        <taxon>Tuberaceae</taxon>
        <taxon>Tuber</taxon>
    </lineage>
</organism>
<dbReference type="FunFam" id="2.60.120.10:FF:000118">
    <property type="entry name" value="cAMP-dependent protein kinase regulatory subunit"/>
    <property type="match status" value="1"/>
</dbReference>
<protein>
    <recommendedName>
        <fullName evidence="2 9">cAMP-dependent protein kinase regulatory subunit</fullName>
    </recommendedName>
</protein>
<dbReference type="InterPro" id="IPR012198">
    <property type="entry name" value="cAMP_dep_PK_reg_su"/>
</dbReference>
<evidence type="ECO:0000256" key="2">
    <source>
        <dbReference type="ARBA" id="ARBA00020355"/>
    </source>
</evidence>
<evidence type="ECO:0000256" key="5">
    <source>
        <dbReference type="ARBA" id="ARBA00022737"/>
    </source>
</evidence>
<dbReference type="PANTHER" id="PTHR11635:SF152">
    <property type="entry name" value="CAMP-DEPENDENT PROTEIN KINASE TYPE I REGULATORY SUBUNIT-RELATED"/>
    <property type="match status" value="1"/>
</dbReference>
<dbReference type="GO" id="GO:0005634">
    <property type="term" value="C:nucleus"/>
    <property type="evidence" value="ECO:0007669"/>
    <property type="project" value="TreeGrafter"/>
</dbReference>
<dbReference type="GO" id="GO:0005829">
    <property type="term" value="C:cytosol"/>
    <property type="evidence" value="ECO:0007669"/>
    <property type="project" value="TreeGrafter"/>
</dbReference>
<keyword evidence="5" id="KW-0677">Repeat</keyword>
<dbReference type="PRINTS" id="PR00103">
    <property type="entry name" value="CAMPKINASE"/>
</dbReference>
<dbReference type="Proteomes" id="UP000244722">
    <property type="component" value="Unassembled WGS sequence"/>
</dbReference>
<feature type="binding site" evidence="10">
    <location>
        <position position="309"/>
    </location>
    <ligand>
        <name>3',5'-cyclic AMP</name>
        <dbReference type="ChEBI" id="CHEBI:58165"/>
        <label>1</label>
    </ligand>
</feature>
<dbReference type="FunFam" id="2.60.120.10:FF:000039">
    <property type="entry name" value="cAMP-dependent protein kinase regulatory subunit"/>
    <property type="match status" value="1"/>
</dbReference>
<dbReference type="PROSITE" id="PS00888">
    <property type="entry name" value="CNMP_BINDING_1"/>
    <property type="match status" value="2"/>
</dbReference>
<evidence type="ECO:0000256" key="9">
    <source>
        <dbReference type="PIRNR" id="PIRNR000548"/>
    </source>
</evidence>
<dbReference type="EMBL" id="NESQ01000005">
    <property type="protein sequence ID" value="PUU83970.1"/>
    <property type="molecule type" value="Genomic_DNA"/>
</dbReference>
<dbReference type="CDD" id="cd00038">
    <property type="entry name" value="CAP_ED"/>
    <property type="match status" value="2"/>
</dbReference>
<dbReference type="GO" id="GO:0009267">
    <property type="term" value="P:cellular response to starvation"/>
    <property type="evidence" value="ECO:0007669"/>
    <property type="project" value="UniProtKB-ARBA"/>
</dbReference>
<dbReference type="PROSITE" id="PS50042">
    <property type="entry name" value="CNMP_BINDING_3"/>
    <property type="match status" value="2"/>
</dbReference>
<evidence type="ECO:0000313" key="14">
    <source>
        <dbReference type="Proteomes" id="UP000244722"/>
    </source>
</evidence>
<proteinExistence type="inferred from homology"/>
<evidence type="ECO:0000256" key="3">
    <source>
        <dbReference type="ARBA" id="ARBA00022553"/>
    </source>
</evidence>
<comment type="subunit">
    <text evidence="8 9">Tetramer, composed of 2 regulatory (R) and 2 catalytic (C) subunits. In the presence of cAMP it dissociates into 2 active monomeric C subunits and an R dimer.</text>
</comment>
<dbReference type="SUPFAM" id="SSF47391">
    <property type="entry name" value="Dimerization-anchoring domain of cAMP-dependent PK regulatory subunit"/>
    <property type="match status" value="1"/>
</dbReference>
<feature type="compositionally biased region" description="Basic and acidic residues" evidence="11">
    <location>
        <begin position="498"/>
        <end position="515"/>
    </location>
</feature>
<accession>A0A2T7A8C5</accession>
<evidence type="ECO:0000313" key="13">
    <source>
        <dbReference type="EMBL" id="PUU83970.1"/>
    </source>
</evidence>
<feature type="binding site" evidence="10">
    <location>
        <position position="439"/>
    </location>
    <ligand>
        <name>3',5'-cyclic AMP</name>
        <dbReference type="ChEBI" id="CHEBI:58165"/>
        <label>2</label>
    </ligand>
</feature>
<reference evidence="13 14" key="1">
    <citation type="submission" date="2017-04" db="EMBL/GenBank/DDBJ databases">
        <title>Draft genome sequence of Tuber borchii Vittad., a whitish edible truffle.</title>
        <authorList>
            <consortium name="DOE Joint Genome Institute"/>
            <person name="Murat C."/>
            <person name="Kuo A."/>
            <person name="Barry K.W."/>
            <person name="Clum A."/>
            <person name="Dockter R.B."/>
            <person name="Fauchery L."/>
            <person name="Iotti M."/>
            <person name="Kohler A."/>
            <person name="Labutti K."/>
            <person name="Lindquist E.A."/>
            <person name="Lipzen A."/>
            <person name="Ohm R.A."/>
            <person name="Wang M."/>
            <person name="Grigoriev I.V."/>
            <person name="Zambonelli A."/>
            <person name="Martin F.M."/>
        </authorList>
    </citation>
    <scope>NUCLEOTIDE SEQUENCE [LARGE SCALE GENOMIC DNA]</scope>
    <source>
        <strain evidence="13 14">Tbo3840</strain>
    </source>
</reference>
<keyword evidence="3" id="KW-0597">Phosphoprotein</keyword>
<dbReference type="PANTHER" id="PTHR11635">
    <property type="entry name" value="CAMP-DEPENDENT PROTEIN KINASE REGULATORY CHAIN"/>
    <property type="match status" value="1"/>
</dbReference>
<feature type="compositionally biased region" description="Low complexity" evidence="11">
    <location>
        <begin position="158"/>
        <end position="174"/>
    </location>
</feature>
<dbReference type="GO" id="GO:0030552">
    <property type="term" value="F:cAMP binding"/>
    <property type="evidence" value="ECO:0007669"/>
    <property type="project" value="UniProtKB-KW"/>
</dbReference>
<dbReference type="SMART" id="SM00100">
    <property type="entry name" value="cNMP"/>
    <property type="match status" value="2"/>
</dbReference>
<dbReference type="Gene3D" id="2.60.120.10">
    <property type="entry name" value="Jelly Rolls"/>
    <property type="match status" value="2"/>
</dbReference>
<dbReference type="InterPro" id="IPR050503">
    <property type="entry name" value="cAMP-dep_PK_reg_su-like"/>
</dbReference>
<dbReference type="Pfam" id="PF02197">
    <property type="entry name" value="RIIa"/>
    <property type="match status" value="1"/>
</dbReference>
<feature type="domain" description="Cyclic nucleotide-binding" evidence="12">
    <location>
        <begin position="363"/>
        <end position="480"/>
    </location>
</feature>
<dbReference type="AlphaFoldDB" id="A0A2T7A8C5"/>
<comment type="caution">
    <text evidence="13">The sequence shown here is derived from an EMBL/GenBank/DDBJ whole genome shotgun (WGS) entry which is preliminary data.</text>
</comment>
<gene>
    <name evidence="13" type="ORF">B9Z19DRAFT_650229</name>
</gene>
<evidence type="ECO:0000256" key="10">
    <source>
        <dbReference type="PIRSR" id="PIRSR000548-1"/>
    </source>
</evidence>
<dbReference type="GO" id="GO:0034236">
    <property type="term" value="F:protein kinase A catalytic subunit binding"/>
    <property type="evidence" value="ECO:0007669"/>
    <property type="project" value="TreeGrafter"/>
</dbReference>
<keyword evidence="4 9" id="KW-0116">cAMP-binding</keyword>
<evidence type="ECO:0000256" key="7">
    <source>
        <dbReference type="ARBA" id="ARBA00023149"/>
    </source>
</evidence>
<dbReference type="SMART" id="SM00394">
    <property type="entry name" value="RIIa"/>
    <property type="match status" value="1"/>
</dbReference>
<dbReference type="PIRSF" id="PIRSF000548">
    <property type="entry name" value="PK_regulatory"/>
    <property type="match status" value="1"/>
</dbReference>
<evidence type="ECO:0000259" key="12">
    <source>
        <dbReference type="PROSITE" id="PS50042"/>
    </source>
</evidence>
<sequence>MSLPEAYLDEINALNREILKSKPTDVLQFCANFFNRRLEAQRVEFLLSVSNNSGFSSSNTFGAMPSSSAYVGGESLFPGSGANLGGPPPSGGRESPFSGTITEEDEDVGQSPTTPSFRPAALGGPSLSNPNLAAPPPPSPGQLLFSPRGRFTFGNDQPPHSGPSHLSPSIHLSPNSASPDFPSNYNMSRRTSVSAESLVPSSSNEEWNPPVYPKTSEQLNRLKTAVSGNFLFMHLDDDQSGQVLSALMEKPIPRKGTRVITQGDVGDFFYVVEKGSFDVYVNSAGSMLPGLDGMGKKVNSIDPGGSFGELALMYNAPRAATIISTTSHNILWALDRVTFRRILMENTFKRRRMYEAFLEEVSILSSLVPYERAKIADALEPFTFHPGDVIIQQGDPGDNFYIIESGEAEVVKHGINEPIKRLTKGDYFGELALLNDAPRAASVRAVTRVKLATLGKDGFQRLLGPVAEIMRRNDPRLAEGVDPLSNVGSPGPSGGFDGGKDVVEEAAGRGRAVEV</sequence>
<dbReference type="OrthoDB" id="417078at2759"/>
<keyword evidence="6 9" id="KW-0547">Nucleotide-binding</keyword>
<feature type="domain" description="Cyclic nucleotide-binding" evidence="12">
    <location>
        <begin position="231"/>
        <end position="360"/>
    </location>
</feature>
<dbReference type="InterPro" id="IPR000595">
    <property type="entry name" value="cNMP-bd_dom"/>
</dbReference>
<keyword evidence="14" id="KW-1185">Reference proteome</keyword>
<evidence type="ECO:0000256" key="8">
    <source>
        <dbReference type="ARBA" id="ARBA00025979"/>
    </source>
</evidence>
<dbReference type="InterPro" id="IPR003117">
    <property type="entry name" value="cAMP_dep_PK_reg_su_I/II_a/b"/>
</dbReference>
<name>A0A2T7A8C5_TUBBO</name>
<evidence type="ECO:0000256" key="1">
    <source>
        <dbReference type="ARBA" id="ARBA00005753"/>
    </source>
</evidence>
<dbReference type="SUPFAM" id="SSF51206">
    <property type="entry name" value="cAMP-binding domain-like"/>
    <property type="match status" value="2"/>
</dbReference>
<keyword evidence="7 9" id="KW-0114">cAMP</keyword>
<dbReference type="GO" id="GO:0004862">
    <property type="term" value="F:cAMP-dependent protein kinase inhibitor activity"/>
    <property type="evidence" value="ECO:0007669"/>
    <property type="project" value="TreeGrafter"/>
</dbReference>
<dbReference type="InterPro" id="IPR018490">
    <property type="entry name" value="cNMP-bd_dom_sf"/>
</dbReference>
<feature type="binding site" evidence="10">
    <location>
        <position position="318"/>
    </location>
    <ligand>
        <name>3',5'-cyclic AMP</name>
        <dbReference type="ChEBI" id="CHEBI:58165"/>
        <label>1</label>
    </ligand>
</feature>
<feature type="compositionally biased region" description="Polar residues" evidence="11">
    <location>
        <begin position="175"/>
        <end position="191"/>
    </location>
</feature>
<dbReference type="InterPro" id="IPR014710">
    <property type="entry name" value="RmlC-like_jellyroll"/>
</dbReference>
<feature type="compositionally biased region" description="Low complexity" evidence="11">
    <location>
        <begin position="192"/>
        <end position="203"/>
    </location>
</feature>
<feature type="region of interest" description="Disordered" evidence="11">
    <location>
        <begin position="478"/>
        <end position="515"/>
    </location>
</feature>
<feature type="region of interest" description="Disordered" evidence="11">
    <location>
        <begin position="79"/>
        <end position="212"/>
    </location>
</feature>
<dbReference type="InterPro" id="IPR018488">
    <property type="entry name" value="cNMP-bd_CS"/>
</dbReference>
<dbReference type="STRING" id="42251.A0A2T7A8C5"/>
<dbReference type="CDD" id="cd12098">
    <property type="entry name" value="DD_R_ScPKA-like"/>
    <property type="match status" value="1"/>
</dbReference>
<dbReference type="PROSITE" id="PS00889">
    <property type="entry name" value="CNMP_BINDING_2"/>
    <property type="match status" value="2"/>
</dbReference>
<feature type="binding site" evidence="10">
    <location>
        <position position="430"/>
    </location>
    <ligand>
        <name>3',5'-cyclic AMP</name>
        <dbReference type="ChEBI" id="CHEBI:58165"/>
        <label>2</label>
    </ligand>
</feature>
<evidence type="ECO:0000256" key="11">
    <source>
        <dbReference type="SAM" id="MobiDB-lite"/>
    </source>
</evidence>